<evidence type="ECO:0000313" key="5">
    <source>
        <dbReference type="Proteomes" id="UP000235114"/>
    </source>
</evidence>
<dbReference type="EMBL" id="PGVD01000028">
    <property type="protein sequence ID" value="PLR97017.1"/>
    <property type="molecule type" value="Genomic_DNA"/>
</dbReference>
<name>A0A2N5GM95_9BACI</name>
<reference evidence="2 4" key="1">
    <citation type="submission" date="2017-11" db="EMBL/GenBank/DDBJ databases">
        <title>Comparitive Functional Genomics of Dry Heat Resistant strains isolated from the Viking Spacecraft.</title>
        <authorList>
            <person name="Seuylemezian A."/>
            <person name="Cooper K."/>
            <person name="Vaishampayan P."/>
        </authorList>
    </citation>
    <scope>NUCLEOTIDE SEQUENCE [LARGE SCALE GENOMIC DNA]</scope>
    <source>
        <strain evidence="2 4">M4.6</strain>
    </source>
</reference>
<protein>
    <submittedName>
        <fullName evidence="2">Nucleotidyltransferase domain-containing protein</fullName>
    </submittedName>
</protein>
<dbReference type="PANTHER" id="PTHR43852">
    <property type="entry name" value="NUCLEOTIDYLTRANSFERASE"/>
    <property type="match status" value="1"/>
</dbReference>
<feature type="domain" description="Polymerase beta nucleotidyltransferase" evidence="1">
    <location>
        <begin position="32"/>
        <end position="103"/>
    </location>
</feature>
<keyword evidence="5" id="KW-1185">Reference proteome</keyword>
<dbReference type="AlphaFoldDB" id="A0A2N5GM95"/>
<dbReference type="Gene3D" id="3.30.460.10">
    <property type="entry name" value="Beta Polymerase, domain 2"/>
    <property type="match status" value="1"/>
</dbReference>
<dbReference type="InterPro" id="IPR052930">
    <property type="entry name" value="TA_antitoxin_MntA"/>
</dbReference>
<dbReference type="SUPFAM" id="SSF81301">
    <property type="entry name" value="Nucleotidyltransferase"/>
    <property type="match status" value="1"/>
</dbReference>
<evidence type="ECO:0000313" key="3">
    <source>
        <dbReference type="EMBL" id="PLR97017.1"/>
    </source>
</evidence>
<dbReference type="GO" id="GO:0016740">
    <property type="term" value="F:transferase activity"/>
    <property type="evidence" value="ECO:0007669"/>
    <property type="project" value="UniProtKB-KW"/>
</dbReference>
<dbReference type="NCBIfam" id="NF047752">
    <property type="entry name" value="MntA_antitoxin"/>
    <property type="match status" value="1"/>
</dbReference>
<keyword evidence="2" id="KW-0808">Transferase</keyword>
<accession>A0A2N5GM95</accession>
<reference evidence="3 5" key="2">
    <citation type="submission" date="2017-12" db="EMBL/GenBank/DDBJ databases">
        <title>Comparative Functional Genomics of Dry Heat Resistant strains isolated from the Viking Spacecraft.</title>
        <authorList>
            <person name="Seuylemezian A."/>
            <person name="Cooper K."/>
            <person name="Vaishampayan P."/>
        </authorList>
    </citation>
    <scope>NUCLEOTIDE SEQUENCE [LARGE SCALE GENOMIC DNA]</scope>
    <source>
        <strain evidence="3 5">ATCC 29669</strain>
    </source>
</reference>
<dbReference type="Pfam" id="PF18765">
    <property type="entry name" value="Polbeta"/>
    <property type="match status" value="1"/>
</dbReference>
<proteinExistence type="predicted"/>
<dbReference type="EMBL" id="PGVA01000024">
    <property type="protein sequence ID" value="PLR82979.1"/>
    <property type="molecule type" value="Genomic_DNA"/>
</dbReference>
<dbReference type="Proteomes" id="UP000234951">
    <property type="component" value="Unassembled WGS sequence"/>
</dbReference>
<dbReference type="OrthoDB" id="9809668at2"/>
<dbReference type="InterPro" id="IPR043519">
    <property type="entry name" value="NT_sf"/>
</dbReference>
<dbReference type="CDD" id="cd05403">
    <property type="entry name" value="NT_KNTase_like"/>
    <property type="match status" value="1"/>
</dbReference>
<evidence type="ECO:0000259" key="1">
    <source>
        <dbReference type="Pfam" id="PF18765"/>
    </source>
</evidence>
<evidence type="ECO:0000313" key="4">
    <source>
        <dbReference type="Proteomes" id="UP000234951"/>
    </source>
</evidence>
<organism evidence="2 4">
    <name type="scientific">Bacillus canaveralius</name>
    <dbReference type="NCBI Taxonomy" id="1403243"/>
    <lineage>
        <taxon>Bacteria</taxon>
        <taxon>Bacillati</taxon>
        <taxon>Bacillota</taxon>
        <taxon>Bacilli</taxon>
        <taxon>Bacillales</taxon>
        <taxon>Bacillaceae</taxon>
        <taxon>Bacillus</taxon>
    </lineage>
</organism>
<evidence type="ECO:0000313" key="2">
    <source>
        <dbReference type="EMBL" id="PLR82979.1"/>
    </source>
</evidence>
<dbReference type="PANTHER" id="PTHR43852:SF2">
    <property type="entry name" value="PROTEIN ADENYLYLTRANSFERASE MNTA"/>
    <property type="match status" value="1"/>
</dbReference>
<dbReference type="Proteomes" id="UP000235114">
    <property type="component" value="Unassembled WGS sequence"/>
</dbReference>
<dbReference type="InterPro" id="IPR041633">
    <property type="entry name" value="Polbeta"/>
</dbReference>
<gene>
    <name evidence="2" type="ORF">CU635_10925</name>
    <name evidence="3" type="ORF">CVD25_10275</name>
</gene>
<sequence>MSLMDYQKSQRDRNLDLLKGIIFKTMSDISVNVYLFGSWARKEEKRTSDIDIALQSKEEIPAVKWIELRERIEESTLPYKVDLVDLSKAAPVFKEKVEREGILWRDYSNGSSSQTKH</sequence>
<comment type="caution">
    <text evidence="2">The sequence shown here is derived from an EMBL/GenBank/DDBJ whole genome shotgun (WGS) entry which is preliminary data.</text>
</comment>